<dbReference type="GO" id="GO:0045039">
    <property type="term" value="P:protein insertion into mitochondrial inner membrane"/>
    <property type="evidence" value="ECO:0007669"/>
    <property type="project" value="TreeGrafter"/>
</dbReference>
<dbReference type="WBParaSite" id="PgR140_g013_t03">
    <property type="protein sequence ID" value="PgR140_g013_t03"/>
    <property type="gene ID" value="PgR140_g013"/>
</dbReference>
<dbReference type="GO" id="GO:0042721">
    <property type="term" value="C:TIM22 mitochondrial import inner membrane insertion complex"/>
    <property type="evidence" value="ECO:0007669"/>
    <property type="project" value="InterPro"/>
</dbReference>
<evidence type="ECO:0000313" key="2">
    <source>
        <dbReference type="WBParaSite" id="PgR140_g013_t03"/>
    </source>
</evidence>
<keyword evidence="1" id="KW-1185">Reference proteome</keyword>
<protein>
    <submittedName>
        <fullName evidence="2">Uncharacterized protein</fullName>
    </submittedName>
</protein>
<organism evidence="1 2">
    <name type="scientific">Parascaris univalens</name>
    <name type="common">Nematode worm</name>
    <dbReference type="NCBI Taxonomy" id="6257"/>
    <lineage>
        <taxon>Eukaryota</taxon>
        <taxon>Metazoa</taxon>
        <taxon>Ecdysozoa</taxon>
        <taxon>Nematoda</taxon>
        <taxon>Chromadorea</taxon>
        <taxon>Rhabditida</taxon>
        <taxon>Spirurina</taxon>
        <taxon>Ascaridomorpha</taxon>
        <taxon>Ascaridoidea</taxon>
        <taxon>Ascarididae</taxon>
        <taxon>Parascaris</taxon>
    </lineage>
</organism>
<proteinExistence type="predicted"/>
<accession>A0A915CEB7</accession>
<evidence type="ECO:0000313" key="1">
    <source>
        <dbReference type="Proteomes" id="UP000887569"/>
    </source>
</evidence>
<dbReference type="Proteomes" id="UP000887569">
    <property type="component" value="Unplaced"/>
</dbReference>
<dbReference type="AlphaFoldDB" id="A0A915CEB7"/>
<dbReference type="InterPro" id="IPR019322">
    <property type="entry name" value="TIMM29"/>
</dbReference>
<name>A0A915CEB7_PARUN</name>
<dbReference type="PANTHER" id="PTHR21435:SF1">
    <property type="entry name" value="MITOCHONDRIAL IMPORT INNER MEMBRANE TRANSLOCASE SUBUNIT TIM29"/>
    <property type="match status" value="1"/>
</dbReference>
<dbReference type="Pfam" id="PF10171">
    <property type="entry name" value="Tim29"/>
    <property type="match status" value="1"/>
</dbReference>
<dbReference type="PANTHER" id="PTHR21435">
    <property type="entry name" value="MITOCHONDRIAL IMPORT INNER MEMBRANE TRANSLOCASE SUBUNIT TIM29"/>
    <property type="match status" value="1"/>
</dbReference>
<sequence>MEIFSKERLWRLMNKPMNFEGVNQCLVAMGRISAFTWRWCLRFVDYWKNIGNDYRTVCVDVIGGCKERPVKATMIATALAALAYAYKTNPTERMRNNAPPLKGYAERINRAPPSHGSCTKFDSQSRSGSCIDLKNSLSGPTPTRAHRLLLLFACTQATV</sequence>
<reference evidence="2" key="1">
    <citation type="submission" date="2022-11" db="UniProtKB">
        <authorList>
            <consortium name="WormBaseParasite"/>
        </authorList>
    </citation>
    <scope>IDENTIFICATION</scope>
</reference>